<gene>
    <name evidence="3" type="ORF">PH7735_03878</name>
</gene>
<protein>
    <submittedName>
        <fullName evidence="3">Uncharacterized protein</fullName>
    </submittedName>
</protein>
<name>A0A0P1IHY7_9RHOB</name>
<dbReference type="EMBL" id="CYTW01000007">
    <property type="protein sequence ID" value="CUK14150.1"/>
    <property type="molecule type" value="Genomic_DNA"/>
</dbReference>
<feature type="region of interest" description="Disordered" evidence="1">
    <location>
        <begin position="55"/>
        <end position="76"/>
    </location>
</feature>
<feature type="signal peptide" evidence="2">
    <location>
        <begin position="1"/>
        <end position="24"/>
    </location>
</feature>
<dbReference type="AlphaFoldDB" id="A0A0P1IHY7"/>
<feature type="chain" id="PRO_5006065298" evidence="2">
    <location>
        <begin position="25"/>
        <end position="106"/>
    </location>
</feature>
<evidence type="ECO:0000256" key="1">
    <source>
        <dbReference type="SAM" id="MobiDB-lite"/>
    </source>
</evidence>
<accession>A0A0P1IHY7</accession>
<evidence type="ECO:0000256" key="2">
    <source>
        <dbReference type="SAM" id="SignalP"/>
    </source>
</evidence>
<evidence type="ECO:0000313" key="3">
    <source>
        <dbReference type="EMBL" id="CUK14150.1"/>
    </source>
</evidence>
<dbReference type="Proteomes" id="UP000051870">
    <property type="component" value="Unassembled WGS sequence"/>
</dbReference>
<evidence type="ECO:0000313" key="4">
    <source>
        <dbReference type="Proteomes" id="UP000051870"/>
    </source>
</evidence>
<sequence length="106" mass="10924">MVKKVKVVSTIAVAAVLCATVAQANMGGGGGKPPAPEFGKMAKDLGLSEDQVKSCFPKPAAQGNGPPERPDMSKVSSCLKKGNAKLTDGQIEKVLKKYEPNGPSRG</sequence>
<organism evidence="3 4">
    <name type="scientific">Shimia thalassica</name>
    <dbReference type="NCBI Taxonomy" id="1715693"/>
    <lineage>
        <taxon>Bacteria</taxon>
        <taxon>Pseudomonadati</taxon>
        <taxon>Pseudomonadota</taxon>
        <taxon>Alphaproteobacteria</taxon>
        <taxon>Rhodobacterales</taxon>
        <taxon>Roseobacteraceae</taxon>
    </lineage>
</organism>
<keyword evidence="4" id="KW-1185">Reference proteome</keyword>
<reference evidence="4" key="1">
    <citation type="submission" date="2015-09" db="EMBL/GenBank/DDBJ databases">
        <authorList>
            <person name="Rodrigo-Torres Lidia"/>
            <person name="Arahal R.David."/>
        </authorList>
    </citation>
    <scope>NUCLEOTIDE SEQUENCE [LARGE SCALE GENOMIC DNA]</scope>
    <source>
        <strain evidence="4">CECT 7735</strain>
    </source>
</reference>
<keyword evidence="2" id="KW-0732">Signal</keyword>
<proteinExistence type="predicted"/>